<dbReference type="OrthoDB" id="2333384at2759"/>
<dbReference type="Proteomes" id="UP000008068">
    <property type="component" value="Unassembled WGS sequence"/>
</dbReference>
<dbReference type="SMART" id="SM01017">
    <property type="entry name" value="Arrestin_C"/>
    <property type="match status" value="1"/>
</dbReference>
<keyword evidence="5" id="KW-1185">Reference proteome</keyword>
<protein>
    <recommendedName>
        <fullName evidence="3">Arrestin C-terminal-like domain-containing protein</fullName>
    </recommendedName>
</protein>
<comment type="similarity">
    <text evidence="1">Belongs to the arrestin family.</text>
</comment>
<proteinExistence type="inferred from homology"/>
<dbReference type="InterPro" id="IPR014756">
    <property type="entry name" value="Ig_E-set"/>
</dbReference>
<feature type="domain" description="Arrestin C-terminal-like" evidence="3">
    <location>
        <begin position="199"/>
        <end position="343"/>
    </location>
</feature>
<dbReference type="InterPro" id="IPR011022">
    <property type="entry name" value="Arrestin_C-like"/>
</dbReference>
<dbReference type="HOGENOM" id="CLU_039221_0_1_1"/>
<dbReference type="InterPro" id="IPR011021">
    <property type="entry name" value="Arrestin-like_N"/>
</dbReference>
<feature type="region of interest" description="Disordered" evidence="2">
    <location>
        <begin position="355"/>
        <end position="376"/>
    </location>
</feature>
<dbReference type="STRING" id="135651.G0ML65"/>
<dbReference type="eggNOG" id="KOG3780">
    <property type="taxonomic scope" value="Eukaryota"/>
</dbReference>
<evidence type="ECO:0000313" key="4">
    <source>
        <dbReference type="EMBL" id="EGT34836.1"/>
    </source>
</evidence>
<dbReference type="GO" id="GO:0030346">
    <property type="term" value="F:protein phosphatase 2B binding"/>
    <property type="evidence" value="ECO:0007669"/>
    <property type="project" value="EnsemblMetazoa"/>
</dbReference>
<evidence type="ECO:0000256" key="1">
    <source>
        <dbReference type="ARBA" id="ARBA00005298"/>
    </source>
</evidence>
<dbReference type="EMBL" id="GL379799">
    <property type="protein sequence ID" value="EGT34836.1"/>
    <property type="molecule type" value="Genomic_DNA"/>
</dbReference>
<dbReference type="AlphaFoldDB" id="G0ML65"/>
<accession>G0ML65</accession>
<reference evidence="5" key="1">
    <citation type="submission" date="2011-07" db="EMBL/GenBank/DDBJ databases">
        <authorList>
            <consortium name="Caenorhabditis brenneri Sequencing and Analysis Consortium"/>
            <person name="Wilson R.K."/>
        </authorList>
    </citation>
    <scope>NUCLEOTIDE SEQUENCE [LARGE SCALE GENOMIC DNA]</scope>
    <source>
        <strain evidence="5">PB2801</strain>
    </source>
</reference>
<dbReference type="PANTHER" id="PTHR11188">
    <property type="entry name" value="ARRESTIN DOMAIN CONTAINING PROTEIN"/>
    <property type="match status" value="1"/>
</dbReference>
<gene>
    <name evidence="4" type="ORF">CAEBREN_28317</name>
</gene>
<dbReference type="GO" id="GO:0005737">
    <property type="term" value="C:cytoplasm"/>
    <property type="evidence" value="ECO:0007669"/>
    <property type="project" value="TreeGrafter"/>
</dbReference>
<organism evidence="5">
    <name type="scientific">Caenorhabditis brenneri</name>
    <name type="common">Nematode worm</name>
    <dbReference type="NCBI Taxonomy" id="135651"/>
    <lineage>
        <taxon>Eukaryota</taxon>
        <taxon>Metazoa</taxon>
        <taxon>Ecdysozoa</taxon>
        <taxon>Nematoda</taxon>
        <taxon>Chromadorea</taxon>
        <taxon>Rhabditida</taxon>
        <taxon>Rhabditina</taxon>
        <taxon>Rhabditomorpha</taxon>
        <taxon>Rhabditoidea</taxon>
        <taxon>Rhabditidae</taxon>
        <taxon>Peloderinae</taxon>
        <taxon>Caenorhabditis</taxon>
    </lineage>
</organism>
<feature type="compositionally biased region" description="Polar residues" evidence="2">
    <location>
        <begin position="355"/>
        <end position="365"/>
    </location>
</feature>
<dbReference type="GO" id="GO:0015031">
    <property type="term" value="P:protein transport"/>
    <property type="evidence" value="ECO:0007669"/>
    <property type="project" value="TreeGrafter"/>
</dbReference>
<dbReference type="InterPro" id="IPR014752">
    <property type="entry name" value="Arrestin-like_C"/>
</dbReference>
<feature type="compositionally biased region" description="Basic and acidic residues" evidence="2">
    <location>
        <begin position="367"/>
        <end position="376"/>
    </location>
</feature>
<evidence type="ECO:0000259" key="3">
    <source>
        <dbReference type="SMART" id="SM01017"/>
    </source>
</evidence>
<dbReference type="Gene3D" id="2.60.40.640">
    <property type="match status" value="2"/>
</dbReference>
<evidence type="ECO:0000256" key="2">
    <source>
        <dbReference type="SAM" id="MobiDB-lite"/>
    </source>
</evidence>
<dbReference type="PANTHER" id="PTHR11188:SF176">
    <property type="entry name" value="ARRESTIN DOMAIN-CONTAINING PROTEIN 1"/>
    <property type="match status" value="1"/>
</dbReference>
<dbReference type="InParanoid" id="G0ML65"/>
<dbReference type="FunCoup" id="G0ML65">
    <property type="interactions" value="203"/>
</dbReference>
<dbReference type="Pfam" id="PF02752">
    <property type="entry name" value="Arrestin_C"/>
    <property type="match status" value="1"/>
</dbReference>
<name>G0ML65_CAEBE</name>
<evidence type="ECO:0000313" key="5">
    <source>
        <dbReference type="Proteomes" id="UP000008068"/>
    </source>
</evidence>
<dbReference type="SUPFAM" id="SSF81296">
    <property type="entry name" value="E set domains"/>
    <property type="match status" value="2"/>
</dbReference>
<dbReference type="InterPro" id="IPR050357">
    <property type="entry name" value="Arrestin_domain-protein"/>
</dbReference>
<sequence>MVQLDRFEIIFNNPEEAYFAGQEISGKVKIESLSLFKNLIFQVIIENKEPKKVNEILLELKGRARTYWTKHSGKSRKHCSHSEPYFLEQFNTGYTHKFTIVKDGKEKERVLPAGIHQVYFSKVPFSYTLPKSLPSSFEGEFGHIRYTCKAICERPWDFDIVSRKAFTVVGIEDINSDPKLNEPVTCIESNHAVTFCCRSTGSVTGEIRIPKCGFTPGEKIDVSFKLVPISLAYPSTFFPFRVINLSSKTRNMALRFVQQTTYKAKTFAGHEHIKTVVRIISKIDKGEVPGGTTTEWQDEAITIPSLPPKLGKCKILSVNYAVELEVEQTLTVPCSIVIGSIPQLSQLLIHSKQSVQSSGNGSLPKSSIKDSPPKWDSESCVQVTITDESGQLVEELGNEMEALLSARKRVRMPSSILSELYPTMPSPYYKESFFGASDISEEKEQAQFGEISFAPKYPFYTD</sequence>
<dbReference type="Pfam" id="PF00339">
    <property type="entry name" value="Arrestin_N"/>
    <property type="match status" value="1"/>
</dbReference>